<feature type="signal peptide" evidence="3">
    <location>
        <begin position="1"/>
        <end position="18"/>
    </location>
</feature>
<sequence length="303" mass="32706">MIFAHFLTTLVLATAAFAVPQSLLRIPWGLSSHITRLMQLQYVKVPDTSLASKVSHVQYSTNWAGAIWESYPTGTFNKVVGTFTVPTLNGPDGSAMAWIGIDGSTCRSAILRTGIAFNLQNGVASYDAWYGWFPEYSRSFGNAISINAGDIIKLAVTASSTTDGIALIENMSNGQSVSKHLSSPSYPLCQQNAEWIVEDFESGGSLSSFCNFGTVNFIDAYAYTNDGQTLSPSGATELGITSSQNGQALTSVHVDYGRVSINRGELGLFPRLLELVMSVVTNIYYGSGAIISIIQLVQLRRIR</sequence>
<proteinExistence type="predicted"/>
<dbReference type="STRING" id="946122.A0A0C2T520"/>
<dbReference type="Proteomes" id="UP000054549">
    <property type="component" value="Unassembled WGS sequence"/>
</dbReference>
<dbReference type="Pfam" id="PF01828">
    <property type="entry name" value="Peptidase_A4"/>
    <property type="match status" value="1"/>
</dbReference>
<dbReference type="PANTHER" id="PTHR37536:SF1">
    <property type="entry name" value="ASPERGILLOPEPSIN, PUTAITVE (AFU_ORTHOLOGUE AFUA_7G01200)"/>
    <property type="match status" value="1"/>
</dbReference>
<keyword evidence="2" id="KW-1133">Transmembrane helix</keyword>
<organism evidence="4 5">
    <name type="scientific">Amanita muscaria (strain Koide BX008)</name>
    <dbReference type="NCBI Taxonomy" id="946122"/>
    <lineage>
        <taxon>Eukaryota</taxon>
        <taxon>Fungi</taxon>
        <taxon>Dikarya</taxon>
        <taxon>Basidiomycota</taxon>
        <taxon>Agaricomycotina</taxon>
        <taxon>Agaricomycetes</taxon>
        <taxon>Agaricomycetidae</taxon>
        <taxon>Agaricales</taxon>
        <taxon>Pluteineae</taxon>
        <taxon>Amanitaceae</taxon>
        <taxon>Amanita</taxon>
    </lineage>
</organism>
<keyword evidence="2" id="KW-0812">Transmembrane</keyword>
<dbReference type="InParanoid" id="A0A0C2T520"/>
<accession>A0A0C2T520</accession>
<dbReference type="SUPFAM" id="SSF49899">
    <property type="entry name" value="Concanavalin A-like lectins/glucanases"/>
    <property type="match status" value="1"/>
</dbReference>
<gene>
    <name evidence="4" type="ORF">M378DRAFT_847658</name>
</gene>
<keyword evidence="5" id="KW-1185">Reference proteome</keyword>
<dbReference type="InterPro" id="IPR013320">
    <property type="entry name" value="ConA-like_dom_sf"/>
</dbReference>
<keyword evidence="2" id="KW-0472">Membrane</keyword>
<name>A0A0C2T520_AMAMK</name>
<evidence type="ECO:0000256" key="1">
    <source>
        <dbReference type="PIRSR" id="PIRSR600250-50"/>
    </source>
</evidence>
<dbReference type="PRINTS" id="PR00977">
    <property type="entry name" value="SCYTLDPTASE"/>
</dbReference>
<dbReference type="AlphaFoldDB" id="A0A0C2T520"/>
<feature type="active site" description="Proton acceptor" evidence="1">
    <location>
        <position position="198"/>
    </location>
</feature>
<feature type="chain" id="PRO_5002167816" evidence="3">
    <location>
        <begin position="19"/>
        <end position="303"/>
    </location>
</feature>
<evidence type="ECO:0000256" key="3">
    <source>
        <dbReference type="SAM" id="SignalP"/>
    </source>
</evidence>
<dbReference type="GO" id="GO:0006508">
    <property type="term" value="P:proteolysis"/>
    <property type="evidence" value="ECO:0007669"/>
    <property type="project" value="InterPro"/>
</dbReference>
<keyword evidence="3" id="KW-0732">Signal</keyword>
<dbReference type="HOGENOM" id="CLU_066466_0_1_1"/>
<dbReference type="PANTHER" id="PTHR37536">
    <property type="entry name" value="PUTATIVE (AFU_ORTHOLOGUE AFUA_3G02970)-RELATED"/>
    <property type="match status" value="1"/>
</dbReference>
<dbReference type="CDD" id="cd13426">
    <property type="entry name" value="Peptidase_G1"/>
    <property type="match status" value="1"/>
</dbReference>
<dbReference type="OrthoDB" id="2862635at2759"/>
<evidence type="ECO:0000313" key="5">
    <source>
        <dbReference type="Proteomes" id="UP000054549"/>
    </source>
</evidence>
<dbReference type="InterPro" id="IPR000250">
    <property type="entry name" value="Peptidase_G1"/>
</dbReference>
<reference evidence="4 5" key="1">
    <citation type="submission" date="2014-04" db="EMBL/GenBank/DDBJ databases">
        <title>Evolutionary Origins and Diversification of the Mycorrhizal Mutualists.</title>
        <authorList>
            <consortium name="DOE Joint Genome Institute"/>
            <consortium name="Mycorrhizal Genomics Consortium"/>
            <person name="Kohler A."/>
            <person name="Kuo A."/>
            <person name="Nagy L.G."/>
            <person name="Floudas D."/>
            <person name="Copeland A."/>
            <person name="Barry K.W."/>
            <person name="Cichocki N."/>
            <person name="Veneault-Fourrey C."/>
            <person name="LaButti K."/>
            <person name="Lindquist E.A."/>
            <person name="Lipzen A."/>
            <person name="Lundell T."/>
            <person name="Morin E."/>
            <person name="Murat C."/>
            <person name="Riley R."/>
            <person name="Ohm R."/>
            <person name="Sun H."/>
            <person name="Tunlid A."/>
            <person name="Henrissat B."/>
            <person name="Grigoriev I.V."/>
            <person name="Hibbett D.S."/>
            <person name="Martin F."/>
        </authorList>
    </citation>
    <scope>NUCLEOTIDE SEQUENCE [LARGE SCALE GENOMIC DNA]</scope>
    <source>
        <strain evidence="4 5">Koide BX008</strain>
    </source>
</reference>
<dbReference type="GO" id="GO:0070007">
    <property type="term" value="F:glutamic-type endopeptidase activity"/>
    <property type="evidence" value="ECO:0007669"/>
    <property type="project" value="InterPro"/>
</dbReference>
<protein>
    <submittedName>
        <fullName evidence="4">Uncharacterized protein</fullName>
    </submittedName>
</protein>
<dbReference type="InterPro" id="IPR038656">
    <property type="entry name" value="Peptidase_G1_sf"/>
</dbReference>
<evidence type="ECO:0000313" key="4">
    <source>
        <dbReference type="EMBL" id="KIL61664.1"/>
    </source>
</evidence>
<feature type="transmembrane region" description="Helical" evidence="2">
    <location>
        <begin position="275"/>
        <end position="297"/>
    </location>
</feature>
<dbReference type="EMBL" id="KN818281">
    <property type="protein sequence ID" value="KIL61664.1"/>
    <property type="molecule type" value="Genomic_DNA"/>
</dbReference>
<evidence type="ECO:0000256" key="2">
    <source>
        <dbReference type="SAM" id="Phobius"/>
    </source>
</evidence>
<dbReference type="Gene3D" id="2.60.120.700">
    <property type="entry name" value="Peptidase G1"/>
    <property type="match status" value="1"/>
</dbReference>